<dbReference type="VEuPathDB" id="FungiDB:DNF11_0886"/>
<evidence type="ECO:0000256" key="9">
    <source>
        <dbReference type="ARBA" id="ARBA00030409"/>
    </source>
</evidence>
<keyword evidence="5 11" id="KW-0436">Ligase</keyword>
<dbReference type="GO" id="GO:0005524">
    <property type="term" value="F:ATP binding"/>
    <property type="evidence" value="ECO:0007669"/>
    <property type="project" value="UniProtKB-KW"/>
</dbReference>
<dbReference type="InterPro" id="IPR028923">
    <property type="entry name" value="SAICAR_synt/ADE2_N"/>
</dbReference>
<comment type="similarity">
    <text evidence="2">Belongs to the SAICAR synthetase family.</text>
</comment>
<dbReference type="NCBIfam" id="NF010568">
    <property type="entry name" value="PRK13961.1"/>
    <property type="match status" value="1"/>
</dbReference>
<keyword evidence="12" id="KW-1185">Reference proteome</keyword>
<dbReference type="InterPro" id="IPR001636">
    <property type="entry name" value="SAICAR_synth"/>
</dbReference>
<evidence type="ECO:0000256" key="1">
    <source>
        <dbReference type="ARBA" id="ARBA00004672"/>
    </source>
</evidence>
<evidence type="ECO:0000256" key="6">
    <source>
        <dbReference type="ARBA" id="ARBA00022741"/>
    </source>
</evidence>
<evidence type="ECO:0000313" key="11">
    <source>
        <dbReference type="EMBL" id="AYO41836.1"/>
    </source>
</evidence>
<evidence type="ECO:0000259" key="10">
    <source>
        <dbReference type="Pfam" id="PF01259"/>
    </source>
</evidence>
<keyword evidence="8" id="KW-0067">ATP-binding</keyword>
<dbReference type="NCBIfam" id="TIGR00081">
    <property type="entry name" value="purC"/>
    <property type="match status" value="1"/>
</dbReference>
<feature type="domain" description="SAICAR synthetase/ADE2 N-terminal" evidence="10">
    <location>
        <begin position="15"/>
        <end position="274"/>
    </location>
</feature>
<organism evidence="11 12">
    <name type="scientific">Malassezia restricta (strain ATCC 96810 / NBRC 103918 / CBS 7877)</name>
    <name type="common">Seborrheic dermatitis infection agent</name>
    <dbReference type="NCBI Taxonomy" id="425264"/>
    <lineage>
        <taxon>Eukaryota</taxon>
        <taxon>Fungi</taxon>
        <taxon>Dikarya</taxon>
        <taxon>Basidiomycota</taxon>
        <taxon>Ustilaginomycotina</taxon>
        <taxon>Malasseziomycetes</taxon>
        <taxon>Malasseziales</taxon>
        <taxon>Malasseziaceae</taxon>
        <taxon>Malassezia</taxon>
    </lineage>
</organism>
<dbReference type="CDD" id="cd01414">
    <property type="entry name" value="SAICAR_synt_Sc"/>
    <property type="match status" value="1"/>
</dbReference>
<dbReference type="FunFam" id="3.30.470.20:FF:000015">
    <property type="entry name" value="Phosphoribosylaminoimidazole-succinocarboxamide synthase"/>
    <property type="match status" value="1"/>
</dbReference>
<evidence type="ECO:0000256" key="2">
    <source>
        <dbReference type="ARBA" id="ARBA00010190"/>
    </source>
</evidence>
<evidence type="ECO:0000256" key="7">
    <source>
        <dbReference type="ARBA" id="ARBA00022755"/>
    </source>
</evidence>
<dbReference type="HAMAP" id="MF_00137">
    <property type="entry name" value="SAICAR_synth"/>
    <property type="match status" value="1"/>
</dbReference>
<dbReference type="EC" id="6.3.2.6" evidence="3"/>
<evidence type="ECO:0000256" key="5">
    <source>
        <dbReference type="ARBA" id="ARBA00022598"/>
    </source>
</evidence>
<dbReference type="Gene3D" id="3.30.470.20">
    <property type="entry name" value="ATP-grasp fold, B domain"/>
    <property type="match status" value="1"/>
</dbReference>
<name>A0A3G2S243_MALR7</name>
<dbReference type="UniPathway" id="UPA00074">
    <property type="reaction ID" value="UER00131"/>
</dbReference>
<dbReference type="InterPro" id="IPR018236">
    <property type="entry name" value="SAICAR_synthetase_CS"/>
</dbReference>
<dbReference type="PANTHER" id="PTHR43700">
    <property type="entry name" value="PHOSPHORIBOSYLAMINOIMIDAZOLE-SUCCINOCARBOXAMIDE SYNTHASE"/>
    <property type="match status" value="1"/>
</dbReference>
<dbReference type="OrthoDB" id="9991235at2759"/>
<keyword evidence="7" id="KW-0658">Purine biosynthesis</keyword>
<evidence type="ECO:0000313" key="12">
    <source>
        <dbReference type="Proteomes" id="UP000269793"/>
    </source>
</evidence>
<dbReference type="PROSITE" id="PS01058">
    <property type="entry name" value="SAICAR_SYNTHETASE_2"/>
    <property type="match status" value="1"/>
</dbReference>
<accession>A0A3G2S243</accession>
<proteinExistence type="inferred from homology"/>
<evidence type="ECO:0000256" key="8">
    <source>
        <dbReference type="ARBA" id="ARBA00022840"/>
    </source>
</evidence>
<dbReference type="GO" id="GO:0006189">
    <property type="term" value="P:'de novo' IMP biosynthetic process"/>
    <property type="evidence" value="ECO:0007669"/>
    <property type="project" value="UniProtKB-UniPathway"/>
</dbReference>
<dbReference type="PROSITE" id="PS01057">
    <property type="entry name" value="SAICAR_SYNTHETASE_1"/>
    <property type="match status" value="1"/>
</dbReference>
<evidence type="ECO:0000256" key="4">
    <source>
        <dbReference type="ARBA" id="ARBA00016460"/>
    </source>
</evidence>
<sequence length="314" mass="34941">MSAAVTQTTLPLPLISRGKVRDIYDAQLTEGLYKDALLIVATDRISAYDVVLANGIPDKGRILHAISTMWFEMLTPHIVPSHVLATKWEQFPADLQKKLEGVREQVDGRAMLVRRAKVLPIEAIVRGYLSGSAWKEYQKTTHVHGQPLVPGLRESQRIPDGPLFTPSTKAEVGEHDENISVEQATQLLGDALAKKVQDKSVALFTAASEFAEQHGLILADTKFEFGLVEDGELIVVDEVLTPDSSRFWPKDTYQVGQSQPSFDKQFVRDWMTSQGLDKTAIHSKEPVVLPDGVVQQTTALYREAYKRFTGKDFA</sequence>
<dbReference type="Pfam" id="PF01259">
    <property type="entry name" value="SAICAR_synt"/>
    <property type="match status" value="1"/>
</dbReference>
<dbReference type="GO" id="GO:0005737">
    <property type="term" value="C:cytoplasm"/>
    <property type="evidence" value="ECO:0007669"/>
    <property type="project" value="TreeGrafter"/>
</dbReference>
<dbReference type="AlphaFoldDB" id="A0A3G2S243"/>
<dbReference type="EMBL" id="CP033149">
    <property type="protein sequence ID" value="AYO41836.1"/>
    <property type="molecule type" value="Genomic_DNA"/>
</dbReference>
<evidence type="ECO:0000256" key="3">
    <source>
        <dbReference type="ARBA" id="ARBA00012217"/>
    </source>
</evidence>
<dbReference type="Gene3D" id="3.30.200.20">
    <property type="entry name" value="Phosphorylase Kinase, domain 1"/>
    <property type="match status" value="1"/>
</dbReference>
<dbReference type="GO" id="GO:0004639">
    <property type="term" value="F:phosphoribosylaminoimidazolesuccinocarboxamide synthase activity"/>
    <property type="evidence" value="ECO:0007669"/>
    <property type="project" value="UniProtKB-EC"/>
</dbReference>
<dbReference type="Proteomes" id="UP000269793">
    <property type="component" value="Chromosome II"/>
</dbReference>
<dbReference type="PANTHER" id="PTHR43700:SF1">
    <property type="entry name" value="PHOSPHORIBOSYLAMINOIMIDAZOLE-SUCCINOCARBOXAMIDE SYNTHASE"/>
    <property type="match status" value="1"/>
</dbReference>
<keyword evidence="6" id="KW-0547">Nucleotide-binding</keyword>
<reference evidence="11 12" key="1">
    <citation type="submission" date="2018-10" db="EMBL/GenBank/DDBJ databases">
        <title>Complete genome sequence of Malassezia restricta CBS 7877.</title>
        <authorList>
            <person name="Morand S.C."/>
            <person name="Bertignac M."/>
            <person name="Iltis A."/>
            <person name="Kolder I."/>
            <person name="Pirovano W."/>
            <person name="Jourdain R."/>
            <person name="Clavaud C."/>
        </authorList>
    </citation>
    <scope>NUCLEOTIDE SEQUENCE [LARGE SCALE GENOMIC DNA]</scope>
    <source>
        <strain evidence="11 12">CBS 7877</strain>
    </source>
</reference>
<comment type="pathway">
    <text evidence="1">Purine metabolism; IMP biosynthesis via de novo pathway; 5-amino-1-(5-phospho-D-ribosyl)imidazole-4-carboxamide from 5-amino-1-(5-phospho-D-ribosyl)imidazole-4-carboxylate: step 1/2.</text>
</comment>
<dbReference type="STRING" id="425264.A0A3G2S243"/>
<protein>
    <recommendedName>
        <fullName evidence="4">Phosphoribosylaminoimidazole-succinocarboxamide synthase</fullName>
        <ecNumber evidence="3">6.3.2.6</ecNumber>
    </recommendedName>
    <alternativeName>
        <fullName evidence="9">SAICAR synthetase</fullName>
    </alternativeName>
</protein>
<dbReference type="SUPFAM" id="SSF56104">
    <property type="entry name" value="SAICAR synthase-like"/>
    <property type="match status" value="1"/>
</dbReference>
<gene>
    <name evidence="11" type="primary">ADE1_2</name>
    <name evidence="11" type="ORF">DNF11_0886</name>
</gene>